<keyword evidence="2" id="KW-1185">Reference proteome</keyword>
<evidence type="ECO:0000313" key="2">
    <source>
        <dbReference type="Proteomes" id="UP000826212"/>
    </source>
</evidence>
<sequence length="237" mass="27880">MNRLDRLTSILIQLQSKRISTAGEIAKRFEVSTRTIYRDIQTLRLAGIPIGEEEGKGYFIVDGYRLPPVMLTIEEARALITTSKILQYHAEDSLKRNYESALLKIKSILSLHDKDKLELLDSRIGYHKPWAPTSLYLDEIQHAITESMKVKIRYQARDPQQITERTIRPYAVYFSGAVWSTITYCELRGELREFRLDRILEFELLESHFLLDKTFKMERYLEERTKKLYRPLTEGCQ</sequence>
<dbReference type="Proteomes" id="UP000826212">
    <property type="component" value="Chromosome"/>
</dbReference>
<evidence type="ECO:0000313" key="1">
    <source>
        <dbReference type="EMBL" id="QZE14982.1"/>
    </source>
</evidence>
<organism evidence="1 2">
    <name type="scientific">Halosquirtibacter laminarini</name>
    <dbReference type="NCBI Taxonomy" id="3374600"/>
    <lineage>
        <taxon>Bacteria</taxon>
        <taxon>Pseudomonadati</taxon>
        <taxon>Bacteroidota</taxon>
        <taxon>Bacteroidia</taxon>
        <taxon>Marinilabiliales</taxon>
        <taxon>Prolixibacteraceae</taxon>
        <taxon>Halosquirtibacter</taxon>
    </lineage>
</organism>
<name>A0AC61NQ08_9BACT</name>
<gene>
    <name evidence="1" type="ORF">K4L44_03910</name>
</gene>
<accession>A0AC61NQ08</accession>
<reference evidence="1" key="1">
    <citation type="submission" date="2021-08" db="EMBL/GenBank/DDBJ databases">
        <title>Novel anaerobic bacterium isolated from sea squirt in East Sea, Republic of Korea.</title>
        <authorList>
            <person name="Nguyen T.H."/>
            <person name="Li Z."/>
            <person name="Lee Y.-J."/>
            <person name="Ko J."/>
            <person name="Kim S.-G."/>
        </authorList>
    </citation>
    <scope>NUCLEOTIDE SEQUENCE</scope>
    <source>
        <strain evidence="1">KCTC 25031</strain>
    </source>
</reference>
<protein>
    <submittedName>
        <fullName evidence="1">YafY family transcriptional regulator</fullName>
    </submittedName>
</protein>
<dbReference type="EMBL" id="CP081303">
    <property type="protein sequence ID" value="QZE14982.1"/>
    <property type="molecule type" value="Genomic_DNA"/>
</dbReference>
<proteinExistence type="predicted"/>